<dbReference type="PANTHER" id="PTHR43712">
    <property type="entry name" value="PUTATIVE (AFU_ORTHOLOGUE AFUA_4G14580)-RELATED"/>
    <property type="match status" value="1"/>
</dbReference>
<dbReference type="Proteomes" id="UP001212498">
    <property type="component" value="Unassembled WGS sequence"/>
</dbReference>
<comment type="caution">
    <text evidence="6">The sequence shown here is derived from an EMBL/GenBank/DDBJ whole genome shotgun (WGS) entry which is preliminary data.</text>
</comment>
<dbReference type="SUPFAM" id="SSF53335">
    <property type="entry name" value="S-adenosyl-L-methionine-dependent methyltransferases"/>
    <property type="match status" value="1"/>
</dbReference>
<dbReference type="InterPro" id="IPR001077">
    <property type="entry name" value="COMT_C"/>
</dbReference>
<evidence type="ECO:0000256" key="3">
    <source>
        <dbReference type="ARBA" id="ARBA00022691"/>
    </source>
</evidence>
<feature type="domain" description="O-methyltransferase dimerisation" evidence="5">
    <location>
        <begin position="27"/>
        <end position="97"/>
    </location>
</feature>
<keyword evidence="1 6" id="KW-0489">Methyltransferase</keyword>
<dbReference type="Pfam" id="PF00891">
    <property type="entry name" value="Methyltransf_2"/>
    <property type="match status" value="1"/>
</dbReference>
<dbReference type="InterPro" id="IPR012967">
    <property type="entry name" value="COMT_dimerisation"/>
</dbReference>
<evidence type="ECO:0000256" key="2">
    <source>
        <dbReference type="ARBA" id="ARBA00022679"/>
    </source>
</evidence>
<keyword evidence="7" id="KW-1185">Reference proteome</keyword>
<accession>A0ABT4T9U8</accession>
<dbReference type="SUPFAM" id="SSF46785">
    <property type="entry name" value="Winged helix' DNA-binding domain"/>
    <property type="match status" value="1"/>
</dbReference>
<name>A0ABT4T9U8_9ACTN</name>
<dbReference type="GO" id="GO:0032259">
    <property type="term" value="P:methylation"/>
    <property type="evidence" value="ECO:0007669"/>
    <property type="project" value="UniProtKB-KW"/>
</dbReference>
<protein>
    <submittedName>
        <fullName evidence="6">Methyltransferase</fullName>
    </submittedName>
</protein>
<evidence type="ECO:0000313" key="6">
    <source>
        <dbReference type="EMBL" id="MDA0645903.1"/>
    </source>
</evidence>
<proteinExistence type="predicted"/>
<dbReference type="GO" id="GO:0008168">
    <property type="term" value="F:methyltransferase activity"/>
    <property type="evidence" value="ECO:0007669"/>
    <property type="project" value="UniProtKB-KW"/>
</dbReference>
<dbReference type="InterPro" id="IPR036388">
    <property type="entry name" value="WH-like_DNA-bd_sf"/>
</dbReference>
<feature type="domain" description="O-methyltransferase C-terminal" evidence="4">
    <location>
        <begin position="138"/>
        <end position="314"/>
    </location>
</feature>
<dbReference type="InterPro" id="IPR029063">
    <property type="entry name" value="SAM-dependent_MTases_sf"/>
</dbReference>
<dbReference type="InterPro" id="IPR036390">
    <property type="entry name" value="WH_DNA-bd_sf"/>
</dbReference>
<dbReference type="PROSITE" id="PS51683">
    <property type="entry name" value="SAM_OMT_II"/>
    <property type="match status" value="1"/>
</dbReference>
<evidence type="ECO:0000256" key="1">
    <source>
        <dbReference type="ARBA" id="ARBA00022603"/>
    </source>
</evidence>
<dbReference type="Pfam" id="PF08100">
    <property type="entry name" value="Dimerisation"/>
    <property type="match status" value="1"/>
</dbReference>
<reference evidence="6 7" key="1">
    <citation type="submission" date="2022-11" db="EMBL/GenBank/DDBJ databases">
        <title>Nonomuraea corallina sp. nov., a new species of the genus Nonomuraea isolated from sea side sediment in Thai sea.</title>
        <authorList>
            <person name="Ngamcharungchit C."/>
            <person name="Matsumoto A."/>
            <person name="Suriyachadkun C."/>
            <person name="Panbangred W."/>
            <person name="Inahashi Y."/>
            <person name="Intra B."/>
        </authorList>
    </citation>
    <scope>NUCLEOTIDE SEQUENCE [LARGE SCALE GENOMIC DNA]</scope>
    <source>
        <strain evidence="6 7">DSM 43553</strain>
    </source>
</reference>
<dbReference type="PANTHER" id="PTHR43712:SF2">
    <property type="entry name" value="O-METHYLTRANSFERASE CICE"/>
    <property type="match status" value="1"/>
</dbReference>
<keyword evidence="3" id="KW-0949">S-adenosyl-L-methionine</keyword>
<sequence length="336" mass="34529">MPVDLPPDEVDAFRRGDAPAPMLDLIGLMACHAVGAARSLGVFDALAAGPSTTDELAAAVGADPTGLDQLLGVLRTTGYVRRHEGRHANTPATAAWLCSGSPTDYGRILGLWQAIVEERWAGLAGAVRSGTPAGGFYDWLAGRPDLSAAFHDLQRGLAEWLADEVVSLVPLPEGAKSLLDLGGGHGAYAAAFCRAHPGLSGTIVDGAVTDGSDGRLTWRAGDLLTADLPGEQDVTVLFNVLHGFAARDAAALVARAAGTLRAGGLLVVLESMPEPSGTAADLAFAAGFSLNLWHTQGGALHPAETIRGWLEAAGCAPGAWTELTRSPSHALVIATT</sequence>
<gene>
    <name evidence="6" type="ORF">OUY24_35210</name>
</gene>
<dbReference type="Gene3D" id="3.40.50.150">
    <property type="entry name" value="Vaccinia Virus protein VP39"/>
    <property type="match status" value="1"/>
</dbReference>
<dbReference type="Gene3D" id="1.10.10.10">
    <property type="entry name" value="Winged helix-like DNA-binding domain superfamily/Winged helix DNA-binding domain"/>
    <property type="match status" value="1"/>
</dbReference>
<dbReference type="EMBL" id="JAPNUD010000162">
    <property type="protein sequence ID" value="MDA0645903.1"/>
    <property type="molecule type" value="Genomic_DNA"/>
</dbReference>
<evidence type="ECO:0000313" key="7">
    <source>
        <dbReference type="Proteomes" id="UP001212498"/>
    </source>
</evidence>
<dbReference type="InterPro" id="IPR016461">
    <property type="entry name" value="COMT-like"/>
</dbReference>
<evidence type="ECO:0000259" key="4">
    <source>
        <dbReference type="Pfam" id="PF00891"/>
    </source>
</evidence>
<keyword evidence="2" id="KW-0808">Transferase</keyword>
<evidence type="ECO:0000259" key="5">
    <source>
        <dbReference type="Pfam" id="PF08100"/>
    </source>
</evidence>
<dbReference type="RefSeq" id="WP_271279391.1">
    <property type="nucleotide sequence ID" value="NZ_BAABFD010000007.1"/>
</dbReference>
<organism evidence="6 7">
    <name type="scientific">Nonomuraea ferruginea</name>
    <dbReference type="NCBI Taxonomy" id="46174"/>
    <lineage>
        <taxon>Bacteria</taxon>
        <taxon>Bacillati</taxon>
        <taxon>Actinomycetota</taxon>
        <taxon>Actinomycetes</taxon>
        <taxon>Streptosporangiales</taxon>
        <taxon>Streptosporangiaceae</taxon>
        <taxon>Nonomuraea</taxon>
    </lineage>
</organism>